<dbReference type="Gene3D" id="3.20.20.450">
    <property type="entry name" value="EAL domain"/>
    <property type="match status" value="1"/>
</dbReference>
<dbReference type="Pfam" id="PF00563">
    <property type="entry name" value="EAL"/>
    <property type="match status" value="1"/>
</dbReference>
<dbReference type="CDD" id="cd00156">
    <property type="entry name" value="REC"/>
    <property type="match status" value="1"/>
</dbReference>
<dbReference type="Pfam" id="PF00990">
    <property type="entry name" value="GGDEF"/>
    <property type="match status" value="1"/>
</dbReference>
<dbReference type="Pfam" id="PF00072">
    <property type="entry name" value="Response_reg"/>
    <property type="match status" value="2"/>
</dbReference>
<dbReference type="SMART" id="SM00091">
    <property type="entry name" value="PAS"/>
    <property type="match status" value="1"/>
</dbReference>
<dbReference type="InterPro" id="IPR035919">
    <property type="entry name" value="EAL_sf"/>
</dbReference>
<dbReference type="SMART" id="SM00448">
    <property type="entry name" value="REC"/>
    <property type="match status" value="2"/>
</dbReference>
<dbReference type="SUPFAM" id="SSF141868">
    <property type="entry name" value="EAL domain-like"/>
    <property type="match status" value="1"/>
</dbReference>
<keyword evidence="7" id="KW-1185">Reference proteome</keyword>
<dbReference type="Proteomes" id="UP001180081">
    <property type="component" value="Unassembled WGS sequence"/>
</dbReference>
<dbReference type="RefSeq" id="WP_290332097.1">
    <property type="nucleotide sequence ID" value="NZ_JAUFPU010000005.1"/>
</dbReference>
<feature type="domain" description="EAL" evidence="4">
    <location>
        <begin position="438"/>
        <end position="694"/>
    </location>
</feature>
<dbReference type="SMART" id="SM00052">
    <property type="entry name" value="EAL"/>
    <property type="match status" value="1"/>
</dbReference>
<dbReference type="PROSITE" id="PS50887">
    <property type="entry name" value="GGDEF"/>
    <property type="match status" value="1"/>
</dbReference>
<feature type="domain" description="GGDEF" evidence="5">
    <location>
        <begin position="298"/>
        <end position="429"/>
    </location>
</feature>
<gene>
    <name evidence="6" type="ORF">QWZ03_07125</name>
</gene>
<dbReference type="InterPro" id="IPR000160">
    <property type="entry name" value="GGDEF_dom"/>
</dbReference>
<dbReference type="SUPFAM" id="SSF55785">
    <property type="entry name" value="PYP-like sensor domain (PAS domain)"/>
    <property type="match status" value="1"/>
</dbReference>
<evidence type="ECO:0000313" key="6">
    <source>
        <dbReference type="EMBL" id="MDN3576536.1"/>
    </source>
</evidence>
<feature type="modified residue" description="4-aspartylphosphate" evidence="1">
    <location>
        <position position="756"/>
    </location>
</feature>
<organism evidence="6 7">
    <name type="scientific">Chitinimonas viridis</name>
    <dbReference type="NCBI Taxonomy" id="664880"/>
    <lineage>
        <taxon>Bacteria</taxon>
        <taxon>Pseudomonadati</taxon>
        <taxon>Pseudomonadota</taxon>
        <taxon>Betaproteobacteria</taxon>
        <taxon>Neisseriales</taxon>
        <taxon>Chitinibacteraceae</taxon>
        <taxon>Chitinimonas</taxon>
    </lineage>
</organism>
<dbReference type="PANTHER" id="PTHR44757">
    <property type="entry name" value="DIGUANYLATE CYCLASE DGCP"/>
    <property type="match status" value="1"/>
</dbReference>
<evidence type="ECO:0000256" key="1">
    <source>
        <dbReference type="PROSITE-ProRule" id="PRU00169"/>
    </source>
</evidence>
<dbReference type="SMART" id="SM00267">
    <property type="entry name" value="GGDEF"/>
    <property type="match status" value="1"/>
</dbReference>
<dbReference type="CDD" id="cd01949">
    <property type="entry name" value="GGDEF"/>
    <property type="match status" value="1"/>
</dbReference>
<evidence type="ECO:0000259" key="4">
    <source>
        <dbReference type="PROSITE" id="PS50883"/>
    </source>
</evidence>
<evidence type="ECO:0000259" key="2">
    <source>
        <dbReference type="PROSITE" id="PS50110"/>
    </source>
</evidence>
<dbReference type="SUPFAM" id="SSF55073">
    <property type="entry name" value="Nucleotide cyclase"/>
    <property type="match status" value="1"/>
</dbReference>
<dbReference type="InterPro" id="IPR011006">
    <property type="entry name" value="CheY-like_superfamily"/>
</dbReference>
<evidence type="ECO:0000259" key="5">
    <source>
        <dbReference type="PROSITE" id="PS50887"/>
    </source>
</evidence>
<name>A0ABT8B4E3_9NEIS</name>
<dbReference type="InterPro" id="IPR052155">
    <property type="entry name" value="Biofilm_reg_signaling"/>
</dbReference>
<feature type="domain" description="Response regulatory" evidence="2">
    <location>
        <begin position="707"/>
        <end position="822"/>
    </location>
</feature>
<dbReference type="CDD" id="cd17569">
    <property type="entry name" value="REC_HupR-like"/>
    <property type="match status" value="1"/>
</dbReference>
<feature type="domain" description="Response regulatory" evidence="2">
    <location>
        <begin position="7"/>
        <end position="123"/>
    </location>
</feature>
<dbReference type="NCBIfam" id="TIGR00229">
    <property type="entry name" value="sensory_box"/>
    <property type="match status" value="1"/>
</dbReference>
<keyword evidence="1" id="KW-0597">Phosphoprotein</keyword>
<evidence type="ECO:0000313" key="7">
    <source>
        <dbReference type="Proteomes" id="UP001180081"/>
    </source>
</evidence>
<dbReference type="InterPro" id="IPR000014">
    <property type="entry name" value="PAS"/>
</dbReference>
<dbReference type="InterPro" id="IPR013767">
    <property type="entry name" value="PAS_fold"/>
</dbReference>
<dbReference type="Gene3D" id="3.30.450.20">
    <property type="entry name" value="PAS domain"/>
    <property type="match status" value="1"/>
</dbReference>
<dbReference type="SUPFAM" id="SSF52172">
    <property type="entry name" value="CheY-like"/>
    <property type="match status" value="2"/>
</dbReference>
<comment type="caution">
    <text evidence="6">The sequence shown here is derived from an EMBL/GenBank/DDBJ whole genome shotgun (WGS) entry which is preliminary data.</text>
</comment>
<dbReference type="CDD" id="cd00130">
    <property type="entry name" value="PAS"/>
    <property type="match status" value="1"/>
</dbReference>
<dbReference type="PROSITE" id="PS50883">
    <property type="entry name" value="EAL"/>
    <property type="match status" value="1"/>
</dbReference>
<dbReference type="InterPro" id="IPR001789">
    <property type="entry name" value="Sig_transdc_resp-reg_receiver"/>
</dbReference>
<dbReference type="Gene3D" id="3.30.70.270">
    <property type="match status" value="1"/>
</dbReference>
<sequence>MERSLIKVLMLEDVPADVELTSDALRRAGLVMEIQHVSNESDYRSALQSWQPDLILGDYTLPQYDGLSALLLRRELAPDVPFVFVTGSLGEERAVETLRMGATDYVLKQNLARLPVVVLRALAESDAMRDQRRMQQELDHERQLLRAVLNTTGALIVVLDNGGRITRLNPAAESAIGQTQEAVAGLDYWNLFAAEEEREGLRQQFAQLDTDEPKEAGGHSPWRTTLDGCRAILWSAGRLQRLGSESEYAVLAGIDVTEQEKAEQQAYFLRHYDSVTGLPNRELLQLRLQRATPKREPDQLALVLIGIERLAEVRDSMGIATCNQLLREASRRLQSWQQAGDWLAKVGENSFALMLEVQDEGELPRQLQRMLDQLRQPYRLDQREFFLPAYLGATLHSVGGDPMASVQAAEAALHRAVFDQASGFQLYRAILSDEAHERLILEGQLHEALQGAGQLELHYQPQASLASGRIVAVEALVRWRHPTRGLIPPAQFIPLAEASGLIIALGERVLHTACQQAADWQRAGLPAITMAVNLASAQWAQPGALVATVRSALSSSGLEPQWLELELTESTSMHAPTTTIEVMKQLRKMGVHLSIDDFGTGYCNLSYLKRFPVDKLKIDRSFVSDITTDPDDLAISRTVAAMAHQLGLEVVAEGVETEGQLALLAEAGCDLIQGFYFSRPLPPDACASMMADRATLPPWRKEREQQTLLLLDDEQHVLAALRRLLRSGSYCVLTTSSPTEAFELLATHEVGVILADQRMPELSGTEFLNRVKDMYPVTVRMILSGYTDLRTVTEAINHGAIYKFLTKPWNDEQLLAAVAEAFIKYELDKDRHG</sequence>
<proteinExistence type="predicted"/>
<dbReference type="InterPro" id="IPR001633">
    <property type="entry name" value="EAL_dom"/>
</dbReference>
<dbReference type="InterPro" id="IPR029787">
    <property type="entry name" value="Nucleotide_cyclase"/>
</dbReference>
<dbReference type="Gene3D" id="3.40.50.2300">
    <property type="match status" value="2"/>
</dbReference>
<reference evidence="6" key="1">
    <citation type="journal article" date="2014" name="Int. J. Syst. Evol. Microbiol.">
        <title>Complete genome of a new Firmicutes species belonging to the dominant human colonic microbiota ('Ruminococcus bicirculans') reveals two chromosomes and a selective capacity to utilize plant glucans.</title>
        <authorList>
            <consortium name="NISC Comparative Sequencing Program"/>
            <person name="Wegmann U."/>
            <person name="Louis P."/>
            <person name="Goesmann A."/>
            <person name="Henrissat B."/>
            <person name="Duncan S.H."/>
            <person name="Flint H.J."/>
        </authorList>
    </citation>
    <scope>NUCLEOTIDE SEQUENCE</scope>
    <source>
        <strain evidence="6">CECT 7703</strain>
    </source>
</reference>
<feature type="domain" description="PAS" evidence="3">
    <location>
        <begin position="141"/>
        <end position="212"/>
    </location>
</feature>
<dbReference type="PROSITE" id="PS50112">
    <property type="entry name" value="PAS"/>
    <property type="match status" value="1"/>
</dbReference>
<dbReference type="InterPro" id="IPR035965">
    <property type="entry name" value="PAS-like_dom_sf"/>
</dbReference>
<protein>
    <submittedName>
        <fullName evidence="6">EAL domain-containing protein</fullName>
    </submittedName>
</protein>
<dbReference type="CDD" id="cd01948">
    <property type="entry name" value="EAL"/>
    <property type="match status" value="1"/>
</dbReference>
<accession>A0ABT8B4E3</accession>
<evidence type="ECO:0000259" key="3">
    <source>
        <dbReference type="PROSITE" id="PS50112"/>
    </source>
</evidence>
<dbReference type="PANTHER" id="PTHR44757:SF2">
    <property type="entry name" value="BIOFILM ARCHITECTURE MAINTENANCE PROTEIN MBAA"/>
    <property type="match status" value="1"/>
</dbReference>
<dbReference type="PROSITE" id="PS50110">
    <property type="entry name" value="RESPONSE_REGULATORY"/>
    <property type="match status" value="2"/>
</dbReference>
<feature type="modified residue" description="4-aspartylphosphate" evidence="1">
    <location>
        <position position="58"/>
    </location>
</feature>
<dbReference type="EMBL" id="JAUFPU010000005">
    <property type="protein sequence ID" value="MDN3576536.1"/>
    <property type="molecule type" value="Genomic_DNA"/>
</dbReference>
<dbReference type="InterPro" id="IPR043128">
    <property type="entry name" value="Rev_trsase/Diguanyl_cyclase"/>
</dbReference>
<reference evidence="6" key="2">
    <citation type="submission" date="2023-06" db="EMBL/GenBank/DDBJ databases">
        <authorList>
            <person name="Lucena T."/>
            <person name="Sun Q."/>
        </authorList>
    </citation>
    <scope>NUCLEOTIDE SEQUENCE</scope>
    <source>
        <strain evidence="6">CECT 7703</strain>
    </source>
</reference>
<dbReference type="Pfam" id="PF00989">
    <property type="entry name" value="PAS"/>
    <property type="match status" value="1"/>
</dbReference>